<organism evidence="2 3">
    <name type="scientific">Thermanaerosceptrum fracticalcis</name>
    <dbReference type="NCBI Taxonomy" id="1712410"/>
    <lineage>
        <taxon>Bacteria</taxon>
        <taxon>Bacillati</taxon>
        <taxon>Bacillota</taxon>
        <taxon>Clostridia</taxon>
        <taxon>Eubacteriales</taxon>
        <taxon>Peptococcaceae</taxon>
        <taxon>Thermanaerosceptrum</taxon>
    </lineage>
</organism>
<dbReference type="Proteomes" id="UP000515847">
    <property type="component" value="Chromosome"/>
</dbReference>
<feature type="transmembrane region" description="Helical" evidence="1">
    <location>
        <begin position="77"/>
        <end position="95"/>
    </location>
</feature>
<evidence type="ECO:0000256" key="1">
    <source>
        <dbReference type="SAM" id="Phobius"/>
    </source>
</evidence>
<sequence length="178" mass="19354">MQAFHRHISGKGDGHNLTGPTHLATGILITASLTSDPKGLAIGMVASLLPDIDEPGSMISRKIPIIPYIISLLGHRTITHSLIGLVLFSGFLFVYAKEYLMVGGVAYLSHLILDTLTPAGVPWFYPLGRNYSLGLFRTGGLTEALYLVLLFVAGAVWGPLLFKPYMAQLANLKRMLMF</sequence>
<dbReference type="KEGG" id="tfr:BR63_02950"/>
<keyword evidence="3" id="KW-1185">Reference proteome</keyword>
<keyword evidence="1" id="KW-0472">Membrane</keyword>
<dbReference type="Pfam" id="PF04307">
    <property type="entry name" value="YdjM"/>
    <property type="match status" value="1"/>
</dbReference>
<accession>A0A7G6DZV5</accession>
<name>A0A7G6DZV5_THEFR</name>
<feature type="transmembrane region" description="Helical" evidence="1">
    <location>
        <begin position="145"/>
        <end position="166"/>
    </location>
</feature>
<feature type="transmembrane region" description="Helical" evidence="1">
    <location>
        <begin position="107"/>
        <end position="125"/>
    </location>
</feature>
<protein>
    <recommendedName>
        <fullName evidence="4">Metal-dependent hydrolase</fullName>
    </recommendedName>
</protein>
<reference evidence="2 3" key="1">
    <citation type="journal article" date="2019" name="Front. Microbiol.">
        <title>Thermoanaerosceptrum fracticalcis gen. nov. sp. nov., a Novel Fumarate-Fermenting Microorganism From a Deep Fractured Carbonate Aquifer of the US Great Basin.</title>
        <authorList>
            <person name="Hamilton-Brehm S.D."/>
            <person name="Stewart L.E."/>
            <person name="Zavarin M."/>
            <person name="Caldwell M."/>
            <person name="Lawson P.A."/>
            <person name="Onstott T.C."/>
            <person name="Grzymski J."/>
            <person name="Neveux I."/>
            <person name="Lollar B.S."/>
            <person name="Russell C.E."/>
            <person name="Moser D.P."/>
        </authorList>
    </citation>
    <scope>NUCLEOTIDE SEQUENCE [LARGE SCALE GENOMIC DNA]</scope>
    <source>
        <strain evidence="2 3">DRI-13</strain>
    </source>
</reference>
<evidence type="ECO:0000313" key="2">
    <source>
        <dbReference type="EMBL" id="QNB45359.1"/>
    </source>
</evidence>
<keyword evidence="1" id="KW-0812">Transmembrane</keyword>
<dbReference type="PANTHER" id="PTHR35531:SF1">
    <property type="entry name" value="INNER MEMBRANE PROTEIN YBCI-RELATED"/>
    <property type="match status" value="1"/>
</dbReference>
<gene>
    <name evidence="2" type="ORF">BR63_02950</name>
</gene>
<keyword evidence="1" id="KW-1133">Transmembrane helix</keyword>
<proteinExistence type="predicted"/>
<dbReference type="PANTHER" id="PTHR35531">
    <property type="entry name" value="INNER MEMBRANE PROTEIN YBCI-RELATED"/>
    <property type="match status" value="1"/>
</dbReference>
<dbReference type="AlphaFoldDB" id="A0A7G6DZV5"/>
<dbReference type="InterPro" id="IPR007404">
    <property type="entry name" value="YdjM-like"/>
</dbReference>
<evidence type="ECO:0000313" key="3">
    <source>
        <dbReference type="Proteomes" id="UP000515847"/>
    </source>
</evidence>
<dbReference type="EMBL" id="CP045798">
    <property type="protein sequence ID" value="QNB45359.1"/>
    <property type="molecule type" value="Genomic_DNA"/>
</dbReference>
<evidence type="ECO:0008006" key="4">
    <source>
        <dbReference type="Google" id="ProtNLM"/>
    </source>
</evidence>